<feature type="domain" description="Isoleucine--tRNA ligase cytoplasmic ubiquitin-like" evidence="2">
    <location>
        <begin position="332"/>
        <end position="368"/>
    </location>
</feature>
<accession>T1FWS6</accession>
<dbReference type="EMBL" id="AMQM01010108">
    <property type="status" value="NOT_ANNOTATED_CDS"/>
    <property type="molecule type" value="Genomic_DNA"/>
</dbReference>
<evidence type="ECO:0000313" key="4">
    <source>
        <dbReference type="EnsemblMetazoa" id="HelroP195134"/>
    </source>
</evidence>
<feature type="region of interest" description="Disordered" evidence="1">
    <location>
        <begin position="262"/>
        <end position="329"/>
    </location>
</feature>
<dbReference type="PANTHER" id="PTHR42780:SF1">
    <property type="entry name" value="ISOLEUCINE--TRNA LIGASE, CYTOPLASMIC"/>
    <property type="match status" value="1"/>
</dbReference>
<dbReference type="Pfam" id="PF23567">
    <property type="entry name" value="Ubiquitin_IARS1"/>
    <property type="match status" value="1"/>
</dbReference>
<dbReference type="eggNOG" id="KOG0434">
    <property type="taxonomic scope" value="Eukaryota"/>
</dbReference>
<dbReference type="InterPro" id="IPR057033">
    <property type="entry name" value="Ubiquitin_IARS1"/>
</dbReference>
<dbReference type="GeneID" id="20213271"/>
<dbReference type="Pfam" id="PF19302">
    <property type="entry name" value="DUF5915"/>
    <property type="match status" value="1"/>
</dbReference>
<reference evidence="5" key="1">
    <citation type="submission" date="2012-12" db="EMBL/GenBank/DDBJ databases">
        <authorList>
            <person name="Hellsten U."/>
            <person name="Grimwood J."/>
            <person name="Chapman J.A."/>
            <person name="Shapiro H."/>
            <person name="Aerts A."/>
            <person name="Otillar R.P."/>
            <person name="Terry A.Y."/>
            <person name="Boore J.L."/>
            <person name="Simakov O."/>
            <person name="Marletaz F."/>
            <person name="Cho S.-J."/>
            <person name="Edsinger-Gonzales E."/>
            <person name="Havlak P."/>
            <person name="Kuo D.-H."/>
            <person name="Larsson T."/>
            <person name="Lv J."/>
            <person name="Arendt D."/>
            <person name="Savage R."/>
            <person name="Osoegawa K."/>
            <person name="de Jong P."/>
            <person name="Lindberg D.R."/>
            <person name="Seaver E.C."/>
            <person name="Weisblat D.A."/>
            <person name="Putnam N.H."/>
            <person name="Grigoriev I.V."/>
            <person name="Rokhsar D.S."/>
        </authorList>
    </citation>
    <scope>NUCLEOTIDE SEQUENCE</scope>
</reference>
<organism evidence="4 5">
    <name type="scientific">Helobdella robusta</name>
    <name type="common">Californian leech</name>
    <dbReference type="NCBI Taxonomy" id="6412"/>
    <lineage>
        <taxon>Eukaryota</taxon>
        <taxon>Metazoa</taxon>
        <taxon>Spiralia</taxon>
        <taxon>Lophotrochozoa</taxon>
        <taxon>Annelida</taxon>
        <taxon>Clitellata</taxon>
        <taxon>Hirudinea</taxon>
        <taxon>Rhynchobdellida</taxon>
        <taxon>Glossiphoniidae</taxon>
        <taxon>Helobdella</taxon>
    </lineage>
</organism>
<reference evidence="4" key="3">
    <citation type="submission" date="2015-06" db="UniProtKB">
        <authorList>
            <consortium name="EnsemblMetazoa"/>
        </authorList>
    </citation>
    <scope>IDENTIFICATION</scope>
</reference>
<evidence type="ECO:0000313" key="3">
    <source>
        <dbReference type="EMBL" id="ESN95607.1"/>
    </source>
</evidence>
<dbReference type="Proteomes" id="UP000015101">
    <property type="component" value="Unassembled WGS sequence"/>
</dbReference>
<sequence length="369" mass="40863">MQAVIDLGRVIRERNVMPIKYPLKEVVVIHKDQAVLDAIISLQKYINEELNVKVVTVTNDKKKYQVTLRAEPDHKILGARLKGDFKGVMAKIKQLTDTELEVFQATGEIEVDGHKLTGEDLRIMYDFGRDGGSQHHFEADSDGEILVLLDTTPDSSMLDEGLAREAINRIQKLRKKASLKPSDDITILYNATGHLDEVMTQFLDLVTSSVKQPVRRVEDYLSVGRTAVINNWDVKDEKEKKLSNIKGDELRLAIIKGHQVEGQGHVMSPHQSNLTTTTTSPTKSQHPPHKQTASAAAAASSPAATTKKQPPSSSSKSQQSPSSSRDPGSDVTPFCSFINFLYDGNKMATVLLENPVGHYPIKYDVLISQ</sequence>
<dbReference type="HOGENOM" id="CLU_750691_0_0_1"/>
<dbReference type="GO" id="GO:0005524">
    <property type="term" value="F:ATP binding"/>
    <property type="evidence" value="ECO:0007669"/>
    <property type="project" value="InterPro"/>
</dbReference>
<keyword evidence="5" id="KW-1185">Reference proteome</keyword>
<reference evidence="3 5" key="2">
    <citation type="journal article" date="2013" name="Nature">
        <title>Insights into bilaterian evolution from three spiralian genomes.</title>
        <authorList>
            <person name="Simakov O."/>
            <person name="Marletaz F."/>
            <person name="Cho S.J."/>
            <person name="Edsinger-Gonzales E."/>
            <person name="Havlak P."/>
            <person name="Hellsten U."/>
            <person name="Kuo D.H."/>
            <person name="Larsson T."/>
            <person name="Lv J."/>
            <person name="Arendt D."/>
            <person name="Savage R."/>
            <person name="Osoegawa K."/>
            <person name="de Jong P."/>
            <person name="Grimwood J."/>
            <person name="Chapman J.A."/>
            <person name="Shapiro H."/>
            <person name="Aerts A."/>
            <person name="Otillar R.P."/>
            <person name="Terry A.Y."/>
            <person name="Boore J.L."/>
            <person name="Grigoriev I.V."/>
            <person name="Lindberg D.R."/>
            <person name="Seaver E.C."/>
            <person name="Weisblat D.A."/>
            <person name="Putnam N.H."/>
            <person name="Rokhsar D.S."/>
        </authorList>
    </citation>
    <scope>NUCLEOTIDE SEQUENCE</scope>
</reference>
<evidence type="ECO:0000256" key="1">
    <source>
        <dbReference type="SAM" id="MobiDB-lite"/>
    </source>
</evidence>
<proteinExistence type="predicted"/>
<dbReference type="PANTHER" id="PTHR42780">
    <property type="entry name" value="SOLEUCYL-TRNA SYNTHETASE"/>
    <property type="match status" value="1"/>
</dbReference>
<dbReference type="KEGG" id="hro:HELRODRAFT_195134"/>
<evidence type="ECO:0000259" key="2">
    <source>
        <dbReference type="Pfam" id="PF23567"/>
    </source>
</evidence>
<dbReference type="CTD" id="20213271"/>
<dbReference type="GO" id="GO:0006418">
    <property type="term" value="P:tRNA aminoacylation for protein translation"/>
    <property type="evidence" value="ECO:0007669"/>
    <property type="project" value="InterPro"/>
</dbReference>
<dbReference type="SUPFAM" id="SSF47323">
    <property type="entry name" value="Anticodon-binding domain of a subclass of class I aminoacyl-tRNA synthetases"/>
    <property type="match status" value="1"/>
</dbReference>
<dbReference type="AlphaFoldDB" id="T1FWS6"/>
<dbReference type="InterPro" id="IPR023586">
    <property type="entry name" value="Ile-tRNA-ligase_type2"/>
</dbReference>
<dbReference type="STRING" id="6412.T1FWS6"/>
<dbReference type="OrthoDB" id="1706657at2759"/>
<protein>
    <recommendedName>
        <fullName evidence="2">Isoleucine--tRNA ligase cytoplasmic ubiquitin-like domain-containing protein</fullName>
    </recommendedName>
</protein>
<feature type="compositionally biased region" description="Low complexity" evidence="1">
    <location>
        <begin position="268"/>
        <end position="285"/>
    </location>
</feature>
<dbReference type="GO" id="GO:0004822">
    <property type="term" value="F:isoleucine-tRNA ligase activity"/>
    <property type="evidence" value="ECO:0007669"/>
    <property type="project" value="InterPro"/>
</dbReference>
<dbReference type="EMBL" id="KB097511">
    <property type="protein sequence ID" value="ESN95607.1"/>
    <property type="molecule type" value="Genomic_DNA"/>
</dbReference>
<feature type="compositionally biased region" description="Low complexity" evidence="1">
    <location>
        <begin position="292"/>
        <end position="324"/>
    </location>
</feature>
<dbReference type="EMBL" id="AMQM01010107">
    <property type="status" value="NOT_ANNOTATED_CDS"/>
    <property type="molecule type" value="Genomic_DNA"/>
</dbReference>
<gene>
    <name evidence="4" type="primary">20213271</name>
    <name evidence="3" type="ORF">HELRODRAFT_195134</name>
</gene>
<dbReference type="RefSeq" id="XP_009026295.1">
    <property type="nucleotide sequence ID" value="XM_009028047.1"/>
</dbReference>
<dbReference type="InterPro" id="IPR009080">
    <property type="entry name" value="tRNAsynth_Ia_anticodon-bd"/>
</dbReference>
<evidence type="ECO:0000313" key="5">
    <source>
        <dbReference type="Proteomes" id="UP000015101"/>
    </source>
</evidence>
<dbReference type="InParanoid" id="T1FWS6"/>
<name>T1FWS6_HELRO</name>
<dbReference type="EnsemblMetazoa" id="HelroT195134">
    <property type="protein sequence ID" value="HelroP195134"/>
    <property type="gene ID" value="HelroG195134"/>
</dbReference>